<dbReference type="EMBL" id="CABDUW010000118">
    <property type="protein sequence ID" value="VTJ59174.1"/>
    <property type="molecule type" value="Genomic_DNA"/>
</dbReference>
<dbReference type="Proteomes" id="UP000335636">
    <property type="component" value="Unassembled WGS sequence"/>
</dbReference>
<accession>A0A5E4APE3</accession>
<dbReference type="AlphaFoldDB" id="A0A5E4APE3"/>
<dbReference type="Proteomes" id="UP000662637">
    <property type="component" value="Unassembled WGS sequence"/>
</dbReference>
<evidence type="ECO:0000313" key="2">
    <source>
        <dbReference type="EMBL" id="VTJ59174.1"/>
    </source>
</evidence>
<organism evidence="2 3">
    <name type="scientific">Marmota monax</name>
    <name type="common">Woodchuck</name>
    <dbReference type="NCBI Taxonomy" id="9995"/>
    <lineage>
        <taxon>Eukaryota</taxon>
        <taxon>Metazoa</taxon>
        <taxon>Chordata</taxon>
        <taxon>Craniata</taxon>
        <taxon>Vertebrata</taxon>
        <taxon>Euteleostomi</taxon>
        <taxon>Mammalia</taxon>
        <taxon>Eutheria</taxon>
        <taxon>Euarchontoglires</taxon>
        <taxon>Glires</taxon>
        <taxon>Rodentia</taxon>
        <taxon>Sciuromorpha</taxon>
        <taxon>Sciuridae</taxon>
        <taxon>Xerinae</taxon>
        <taxon>Marmotini</taxon>
        <taxon>Marmota</taxon>
    </lineage>
</organism>
<proteinExistence type="predicted"/>
<evidence type="ECO:0000313" key="1">
    <source>
        <dbReference type="EMBL" id="KAF7465857.1"/>
    </source>
</evidence>
<reference evidence="1" key="2">
    <citation type="submission" date="2020-08" db="EMBL/GenBank/DDBJ databases">
        <authorList>
            <person name="Shumante A."/>
            <person name="Zimin A.V."/>
            <person name="Puiu D."/>
            <person name="Salzberg S.L."/>
        </authorList>
    </citation>
    <scope>NUCLEOTIDE SEQUENCE</scope>
    <source>
        <strain evidence="1">WC2-LM</strain>
        <tissue evidence="1">Liver</tissue>
    </source>
</reference>
<protein>
    <submittedName>
        <fullName evidence="2">Uncharacterized protein</fullName>
    </submittedName>
</protein>
<name>A0A5E4APE3_MARMO</name>
<dbReference type="EMBL" id="WJEC01007885">
    <property type="protein sequence ID" value="KAF7465857.1"/>
    <property type="molecule type" value="Genomic_DNA"/>
</dbReference>
<reference evidence="2 3" key="1">
    <citation type="submission" date="2019-04" db="EMBL/GenBank/DDBJ databases">
        <authorList>
            <person name="Alioto T."/>
            <person name="Alioto T."/>
        </authorList>
    </citation>
    <scope>NUCLEOTIDE SEQUENCE [LARGE SCALE GENOMIC DNA]</scope>
</reference>
<keyword evidence="3" id="KW-1185">Reference proteome</keyword>
<gene>
    <name evidence="1" type="ORF">GHT09_003597</name>
    <name evidence="2" type="ORF">MONAX_5E009447</name>
</gene>
<sequence>MEPQSLAVATEWNLFLGGTVGTYRSGKSLLSFLYLPRSIQPTTAPQGHPQQRGTRRILLRSLASSLRADWPAALLLLGCGSSTHLEYLDLSIVNTAILLSQAELARRRRVPFLHLPRESCPGEGHRLREEVG</sequence>
<evidence type="ECO:0000313" key="3">
    <source>
        <dbReference type="Proteomes" id="UP000335636"/>
    </source>
</evidence>